<dbReference type="PANTHER" id="PTHR34039">
    <property type="entry name" value="UPF0102 PROTEIN YRAN"/>
    <property type="match status" value="1"/>
</dbReference>
<evidence type="ECO:0000313" key="3">
    <source>
        <dbReference type="EMBL" id="UQK59672.1"/>
    </source>
</evidence>
<dbReference type="SUPFAM" id="SSF52980">
    <property type="entry name" value="Restriction endonuclease-like"/>
    <property type="match status" value="1"/>
</dbReference>
<dbReference type="Gene3D" id="3.40.1350.10">
    <property type="match status" value="1"/>
</dbReference>
<evidence type="ECO:0000256" key="1">
    <source>
        <dbReference type="ARBA" id="ARBA00006738"/>
    </source>
</evidence>
<evidence type="ECO:0000256" key="2">
    <source>
        <dbReference type="HAMAP-Rule" id="MF_00048"/>
    </source>
</evidence>
<dbReference type="CDD" id="cd20736">
    <property type="entry name" value="PoNe_Nuclease"/>
    <property type="match status" value="1"/>
</dbReference>
<dbReference type="HAMAP" id="MF_00048">
    <property type="entry name" value="UPF0102"/>
    <property type="match status" value="1"/>
</dbReference>
<protein>
    <recommendedName>
        <fullName evidence="2">UPF0102 protein M1R53_03235</fullName>
    </recommendedName>
</protein>
<dbReference type="Proteomes" id="UP000831151">
    <property type="component" value="Chromosome"/>
</dbReference>
<proteinExistence type="inferred from homology"/>
<sequence>MMQNNFNRKDNRKKGRFGEEEAKEFLQNEGYFILDQNYQVRDGEIDIIARDDEYLIFVEVKARNKMDYGRPMEAVTKSKQKKIIKTAEYYLYEHQNLNYQPRFDVIEVNFSTNKIKHIKNAFWIGD</sequence>
<evidence type="ECO:0000313" key="4">
    <source>
        <dbReference type="Proteomes" id="UP000831151"/>
    </source>
</evidence>
<dbReference type="EMBL" id="CP096649">
    <property type="protein sequence ID" value="UQK59672.1"/>
    <property type="molecule type" value="Genomic_DNA"/>
</dbReference>
<dbReference type="RefSeq" id="WP_249243054.1">
    <property type="nucleotide sequence ID" value="NZ_CP096649.1"/>
</dbReference>
<name>A0A9E7DKW8_9FIRM</name>
<dbReference type="Pfam" id="PF02021">
    <property type="entry name" value="UPF0102"/>
    <property type="match status" value="1"/>
</dbReference>
<gene>
    <name evidence="3" type="ORF">M1R53_03235</name>
</gene>
<keyword evidence="4" id="KW-1185">Reference proteome</keyword>
<dbReference type="AlphaFoldDB" id="A0A9E7DKW8"/>
<dbReference type="GO" id="GO:0003676">
    <property type="term" value="F:nucleic acid binding"/>
    <property type="evidence" value="ECO:0007669"/>
    <property type="project" value="InterPro"/>
</dbReference>
<dbReference type="InterPro" id="IPR011335">
    <property type="entry name" value="Restrct_endonuc-II-like"/>
</dbReference>
<reference evidence="3" key="1">
    <citation type="submission" date="2022-04" db="EMBL/GenBank/DDBJ databases">
        <title>Complete genome sequences of Ezakiella coagulans and Fenollaria massiliensis.</title>
        <authorList>
            <person name="France M.T."/>
            <person name="Clifford J."/>
            <person name="Narina S."/>
            <person name="Rutt L."/>
            <person name="Ravel J."/>
        </authorList>
    </citation>
    <scope>NUCLEOTIDE SEQUENCE</scope>
    <source>
        <strain evidence="3">C0061C2</strain>
    </source>
</reference>
<dbReference type="NCBIfam" id="TIGR00252">
    <property type="entry name" value="YraN family protein"/>
    <property type="match status" value="1"/>
</dbReference>
<dbReference type="InterPro" id="IPR011856">
    <property type="entry name" value="tRNA_endonuc-like_dom_sf"/>
</dbReference>
<dbReference type="NCBIfam" id="NF009154">
    <property type="entry name" value="PRK12497.3-3"/>
    <property type="match status" value="1"/>
</dbReference>
<dbReference type="KEGG" id="fms:M1R53_03235"/>
<organism evidence="3 4">
    <name type="scientific">Fenollaria massiliensis</name>
    <dbReference type="NCBI Taxonomy" id="938288"/>
    <lineage>
        <taxon>Bacteria</taxon>
        <taxon>Bacillati</taxon>
        <taxon>Bacillota</taxon>
        <taxon>Clostridia</taxon>
        <taxon>Eubacteriales</taxon>
        <taxon>Fenollaria</taxon>
    </lineage>
</organism>
<dbReference type="PANTHER" id="PTHR34039:SF1">
    <property type="entry name" value="UPF0102 PROTEIN YRAN"/>
    <property type="match status" value="1"/>
</dbReference>
<dbReference type="NCBIfam" id="NF009150">
    <property type="entry name" value="PRK12497.1-3"/>
    <property type="match status" value="1"/>
</dbReference>
<accession>A0A9E7DKW8</accession>
<comment type="similarity">
    <text evidence="1 2">Belongs to the UPF0102 family.</text>
</comment>
<dbReference type="InterPro" id="IPR003509">
    <property type="entry name" value="UPF0102_YraN-like"/>
</dbReference>